<feature type="compositionally biased region" description="Basic and acidic residues" evidence="7">
    <location>
        <begin position="74"/>
        <end position="100"/>
    </location>
</feature>
<dbReference type="Pfam" id="PF16563">
    <property type="entry name" value="P66_CC"/>
    <property type="match status" value="1"/>
</dbReference>
<dbReference type="AlphaFoldDB" id="A0A673TU28"/>
<evidence type="ECO:0000256" key="5">
    <source>
        <dbReference type="ARBA" id="ARBA00023242"/>
    </source>
</evidence>
<evidence type="ECO:0000256" key="6">
    <source>
        <dbReference type="SAM" id="Coils"/>
    </source>
</evidence>
<protein>
    <submittedName>
        <fullName evidence="9">GATA zinc finger domain containing 2B</fullName>
    </submittedName>
</protein>
<keyword evidence="3 6" id="KW-0175">Coiled coil</keyword>
<keyword evidence="10" id="KW-1185">Reference proteome</keyword>
<dbReference type="GO" id="GO:0016581">
    <property type="term" value="C:NuRD complex"/>
    <property type="evidence" value="ECO:0007669"/>
    <property type="project" value="TreeGrafter"/>
</dbReference>
<feature type="domain" description="Transcriptional repressor p66 coiled-coil MBD2-interaction" evidence="8">
    <location>
        <begin position="159"/>
        <end position="200"/>
    </location>
</feature>
<evidence type="ECO:0000256" key="3">
    <source>
        <dbReference type="ARBA" id="ARBA00023054"/>
    </source>
</evidence>
<evidence type="ECO:0000313" key="9">
    <source>
        <dbReference type="Ensembl" id="ENSSSUP00005012905.1"/>
    </source>
</evidence>
<dbReference type="Proteomes" id="UP000472268">
    <property type="component" value="Chromosome 3"/>
</dbReference>
<dbReference type="InterPro" id="IPR032346">
    <property type="entry name" value="P66_CC"/>
</dbReference>
<organism evidence="9 10">
    <name type="scientific">Suricata suricatta</name>
    <name type="common">Meerkat</name>
    <dbReference type="NCBI Taxonomy" id="37032"/>
    <lineage>
        <taxon>Eukaryota</taxon>
        <taxon>Metazoa</taxon>
        <taxon>Chordata</taxon>
        <taxon>Craniata</taxon>
        <taxon>Vertebrata</taxon>
        <taxon>Euteleostomi</taxon>
        <taxon>Mammalia</taxon>
        <taxon>Eutheria</taxon>
        <taxon>Laurasiatheria</taxon>
        <taxon>Carnivora</taxon>
        <taxon>Feliformia</taxon>
        <taxon>Herpestidae</taxon>
        <taxon>Suricata</taxon>
    </lineage>
</organism>
<feature type="coiled-coil region" evidence="6">
    <location>
        <begin position="159"/>
        <end position="186"/>
    </location>
</feature>
<accession>A0A673TU28</accession>
<reference evidence="9" key="3">
    <citation type="submission" date="2025-09" db="UniProtKB">
        <authorList>
            <consortium name="Ensembl"/>
        </authorList>
    </citation>
    <scope>IDENTIFICATION</scope>
</reference>
<dbReference type="PANTHER" id="PTHR13455:SF4">
    <property type="entry name" value="TRANSCRIPTIONAL REPRESSOR P66-BETA"/>
    <property type="match status" value="1"/>
</dbReference>
<evidence type="ECO:0000256" key="2">
    <source>
        <dbReference type="ARBA" id="ARBA00023015"/>
    </source>
</evidence>
<keyword evidence="5" id="KW-0539">Nucleus</keyword>
<evidence type="ECO:0000256" key="1">
    <source>
        <dbReference type="ARBA" id="ARBA00004123"/>
    </source>
</evidence>
<comment type="subcellular location">
    <subcellularLocation>
        <location evidence="1">Nucleus</location>
    </subcellularLocation>
</comment>
<feature type="compositionally biased region" description="Low complexity" evidence="7">
    <location>
        <begin position="129"/>
        <end position="139"/>
    </location>
</feature>
<evidence type="ECO:0000313" key="10">
    <source>
        <dbReference type="Proteomes" id="UP000472268"/>
    </source>
</evidence>
<evidence type="ECO:0000259" key="8">
    <source>
        <dbReference type="Pfam" id="PF16563"/>
    </source>
</evidence>
<feature type="compositionally biased region" description="Basic and acidic residues" evidence="7">
    <location>
        <begin position="108"/>
        <end position="118"/>
    </location>
</feature>
<feature type="region of interest" description="Disordered" evidence="7">
    <location>
        <begin position="211"/>
        <end position="246"/>
    </location>
</feature>
<keyword evidence="2" id="KW-0805">Transcription regulation</keyword>
<dbReference type="GO" id="GO:0000122">
    <property type="term" value="P:negative regulation of transcription by RNA polymerase II"/>
    <property type="evidence" value="ECO:0007669"/>
    <property type="project" value="InterPro"/>
</dbReference>
<reference evidence="9 10" key="1">
    <citation type="submission" date="2019-05" db="EMBL/GenBank/DDBJ databases">
        <title>A Chromosome-scale Meerkat (S. suricatta) Genome Assembly.</title>
        <authorList>
            <person name="Dudchenko O."/>
            <person name="Lieberman Aiden E."/>
            <person name="Tung J."/>
            <person name="Barreiro L.B."/>
            <person name="Clutton-Brock T.H."/>
        </authorList>
    </citation>
    <scope>NUCLEOTIDE SEQUENCE [LARGE SCALE GENOMIC DNA]</scope>
</reference>
<proteinExistence type="predicted"/>
<keyword evidence="4" id="KW-0804">Transcription</keyword>
<reference evidence="9" key="2">
    <citation type="submission" date="2025-08" db="UniProtKB">
        <authorList>
            <consortium name="Ensembl"/>
        </authorList>
    </citation>
    <scope>IDENTIFICATION</scope>
</reference>
<name>A0A673TU28_SURSU</name>
<dbReference type="Gene3D" id="6.10.250.1650">
    <property type="match status" value="1"/>
</dbReference>
<evidence type="ECO:0000256" key="7">
    <source>
        <dbReference type="SAM" id="MobiDB-lite"/>
    </source>
</evidence>
<sequence length="562" mass="61584">MDRMTEDALRLNLLKRSLDPADERDDVLAKRLKMEGHEAMERLKMLALLKRKDLANLEVPHELPTKQDGSGVKGYEEKLNGNLRPHGDTRTAGRPGKENISDEPVDMSARRSEPDRGRLTPSPDIIVLSDNEASSPRSSSRMEERLKAANLEMFKGKGIEERQQLIKQLRDELRLEEARLVLLKKLRQSQLQKENVVQKTPVVQNAASIVQPSPAHGGQQGLSKLPSRPGAQGVEPQSLRTLQGHSVIRSATSTTLPHMLMSQRVIAPNPAQLQGQRGPPKPGLVRTTTPSMNPAINYQPQSSSSVPCQRTTSSAIYMNLASHMQPGTVNRVSSPLPSPSTMTDAANSQAAAKLALRKQLEKTLLEIPPPKPPAPLLHFLPSAANSEFIYMVGLEEVVQSVIDSQGKSCASLLRVEPFVCAQCRTDFTPHWKQEKNALQQEQEIEQRLQQQAALSPTAAPAVSSVSKQETIMRHHTLRQAPQPQSSLQRGIPTSARSMLSNFAQAPQLSVPGGLLGMPGVNIAYLNTGIGGHKAPSLADRQREYLLDMIPPRSIAQSISGQK</sequence>
<dbReference type="PANTHER" id="PTHR13455">
    <property type="entry name" value="TRANSCRIPTIONAL REPRESSOR P66-RELATED"/>
    <property type="match status" value="1"/>
</dbReference>
<dbReference type="Ensembl" id="ENSSSUT00005014760.1">
    <property type="protein sequence ID" value="ENSSSUP00005012905.1"/>
    <property type="gene ID" value="ENSSSUG00005008260.1"/>
</dbReference>
<gene>
    <name evidence="9" type="primary">GATAD2B</name>
</gene>
<feature type="region of interest" description="Disordered" evidence="7">
    <location>
        <begin position="62"/>
        <end position="142"/>
    </location>
</feature>
<evidence type="ECO:0000256" key="4">
    <source>
        <dbReference type="ARBA" id="ARBA00023163"/>
    </source>
</evidence>
<dbReference type="InterPro" id="IPR040386">
    <property type="entry name" value="P66"/>
</dbReference>